<proteinExistence type="predicted"/>
<keyword evidence="3" id="KW-1185">Reference proteome</keyword>
<reference evidence="2" key="1">
    <citation type="submission" date="2020-08" db="EMBL/GenBank/DDBJ databases">
        <title>Plant Genome Project.</title>
        <authorList>
            <person name="Zhang R.-G."/>
        </authorList>
    </citation>
    <scope>NUCLEOTIDE SEQUENCE</scope>
    <source>
        <strain evidence="2">WSP0</strain>
        <tissue evidence="2">Leaf</tissue>
    </source>
</reference>
<organism evidence="2 3">
    <name type="scientific">Rhododendron griersonianum</name>
    <dbReference type="NCBI Taxonomy" id="479676"/>
    <lineage>
        <taxon>Eukaryota</taxon>
        <taxon>Viridiplantae</taxon>
        <taxon>Streptophyta</taxon>
        <taxon>Embryophyta</taxon>
        <taxon>Tracheophyta</taxon>
        <taxon>Spermatophyta</taxon>
        <taxon>Magnoliopsida</taxon>
        <taxon>eudicotyledons</taxon>
        <taxon>Gunneridae</taxon>
        <taxon>Pentapetalae</taxon>
        <taxon>asterids</taxon>
        <taxon>Ericales</taxon>
        <taxon>Ericaceae</taxon>
        <taxon>Ericoideae</taxon>
        <taxon>Rhodoreae</taxon>
        <taxon>Rhododendron</taxon>
    </lineage>
</organism>
<evidence type="ECO:0000313" key="3">
    <source>
        <dbReference type="Proteomes" id="UP000823749"/>
    </source>
</evidence>
<comment type="caution">
    <text evidence="2">The sequence shown here is derived from an EMBL/GenBank/DDBJ whole genome shotgun (WGS) entry which is preliminary data.</text>
</comment>
<evidence type="ECO:0000256" key="1">
    <source>
        <dbReference type="SAM" id="MobiDB-lite"/>
    </source>
</evidence>
<gene>
    <name evidence="2" type="ORF">RHGRI_030887</name>
</gene>
<dbReference type="Proteomes" id="UP000823749">
    <property type="component" value="Chromosome 11"/>
</dbReference>
<evidence type="ECO:0000313" key="2">
    <source>
        <dbReference type="EMBL" id="KAG5524029.1"/>
    </source>
</evidence>
<accession>A0AAV6IBG4</accession>
<name>A0AAV6IBG4_9ERIC</name>
<feature type="region of interest" description="Disordered" evidence="1">
    <location>
        <begin position="97"/>
        <end position="142"/>
    </location>
</feature>
<feature type="compositionally biased region" description="Gly residues" evidence="1">
    <location>
        <begin position="129"/>
        <end position="138"/>
    </location>
</feature>
<dbReference type="AlphaFoldDB" id="A0AAV6IBG4"/>
<dbReference type="EMBL" id="JACTNZ010000011">
    <property type="protein sequence ID" value="KAG5524029.1"/>
    <property type="molecule type" value="Genomic_DNA"/>
</dbReference>
<sequence>MSLEAFKREEEVSLFNTHQYFPEEGASWILVLRMADLRARVAVLETKVRILREEIVHISVHIASVLTSLQALRRAVSNLQDMAFDAADDGLDLEFGDAAAAEQNADEDSDGNLNASDDRSDAANDGADSGDGGDGGGTMRLMTPLSTSSTIVIVIRRE</sequence>
<protein>
    <submittedName>
        <fullName evidence="2">Uncharacterized protein</fullName>
    </submittedName>
</protein>